<dbReference type="InterPro" id="IPR037939">
    <property type="entry name" value="CRADD"/>
</dbReference>
<dbReference type="GO" id="GO:0007165">
    <property type="term" value="P:signal transduction"/>
    <property type="evidence" value="ECO:0007669"/>
    <property type="project" value="InterPro"/>
</dbReference>
<evidence type="ECO:0000259" key="1">
    <source>
        <dbReference type="PROSITE" id="PS50017"/>
    </source>
</evidence>
<gene>
    <name evidence="3" type="primary">CRADD</name>
    <name evidence="3" type="ORF">AOXY_G11640</name>
</gene>
<dbReference type="InterPro" id="IPR000488">
    <property type="entry name" value="Death_dom"/>
</dbReference>
<dbReference type="AlphaFoldDB" id="A0AAD8G767"/>
<organism evidence="3 4">
    <name type="scientific">Acipenser oxyrinchus oxyrinchus</name>
    <dbReference type="NCBI Taxonomy" id="40147"/>
    <lineage>
        <taxon>Eukaryota</taxon>
        <taxon>Metazoa</taxon>
        <taxon>Chordata</taxon>
        <taxon>Craniata</taxon>
        <taxon>Vertebrata</taxon>
        <taxon>Euteleostomi</taxon>
        <taxon>Actinopterygii</taxon>
        <taxon>Chondrostei</taxon>
        <taxon>Acipenseriformes</taxon>
        <taxon>Acipenseridae</taxon>
        <taxon>Acipenser</taxon>
    </lineage>
</organism>
<dbReference type="GO" id="GO:0042981">
    <property type="term" value="P:regulation of apoptotic process"/>
    <property type="evidence" value="ECO:0007669"/>
    <property type="project" value="InterPro"/>
</dbReference>
<comment type="caution">
    <text evidence="3">The sequence shown here is derived from an EMBL/GenBank/DDBJ whole genome shotgun (WGS) entry which is preliminary data.</text>
</comment>
<evidence type="ECO:0000313" key="3">
    <source>
        <dbReference type="EMBL" id="KAK1166999.1"/>
    </source>
</evidence>
<dbReference type="PROSITE" id="PS50017">
    <property type="entry name" value="DEATH_DOMAIN"/>
    <property type="match status" value="1"/>
</dbReference>
<sequence>MDVRHKKLLRKHRLELSNQLVVGGTIIQYLYQEGTLTESHVEEIRTQDTNKKKTIKMLDILPTRGPRAFETFLESLQEEFPWIREKLQEEAQNEDSQPGAAEKQKISEQVLSTVPTEKQLNKLSVRLGPEWENILIELGLTTNEIYRCKANHSCNVQAQTMAAFVMWKQRFGKRATVQCLLNSLQAAEIDPSVMDDIFQ</sequence>
<dbReference type="PANTHER" id="PTHR15034:SF5">
    <property type="entry name" value="DEATH DOMAIN-CONTAINING PROTEIN CRADD"/>
    <property type="match status" value="1"/>
</dbReference>
<evidence type="ECO:0000313" key="4">
    <source>
        <dbReference type="Proteomes" id="UP001230051"/>
    </source>
</evidence>
<dbReference type="EMBL" id="JAGXEW010000010">
    <property type="protein sequence ID" value="KAK1166999.1"/>
    <property type="molecule type" value="Genomic_DNA"/>
</dbReference>
<dbReference type="InterPro" id="IPR011029">
    <property type="entry name" value="DEATH-like_dom_sf"/>
</dbReference>
<dbReference type="GO" id="GO:0070513">
    <property type="term" value="F:death domain binding"/>
    <property type="evidence" value="ECO:0007669"/>
    <property type="project" value="InterPro"/>
</dbReference>
<dbReference type="Pfam" id="PF00619">
    <property type="entry name" value="CARD"/>
    <property type="match status" value="1"/>
</dbReference>
<dbReference type="SMART" id="SM00114">
    <property type="entry name" value="CARD"/>
    <property type="match status" value="1"/>
</dbReference>
<feature type="domain" description="CARD" evidence="2">
    <location>
        <begin position="1"/>
        <end position="91"/>
    </location>
</feature>
<name>A0AAD8G767_ACIOX</name>
<reference evidence="3" key="1">
    <citation type="submission" date="2022-02" db="EMBL/GenBank/DDBJ databases">
        <title>Atlantic sturgeon de novo genome assembly.</title>
        <authorList>
            <person name="Stock M."/>
            <person name="Klopp C."/>
            <person name="Guiguen Y."/>
            <person name="Cabau C."/>
            <person name="Parinello H."/>
            <person name="Santidrian Yebra-Pimentel E."/>
            <person name="Kuhl H."/>
            <person name="Dirks R.P."/>
            <person name="Guessner J."/>
            <person name="Wuertz S."/>
            <person name="Du K."/>
            <person name="Schartl M."/>
        </authorList>
    </citation>
    <scope>NUCLEOTIDE SEQUENCE</scope>
    <source>
        <strain evidence="3">STURGEONOMICS-FGT-2020</strain>
        <tissue evidence="3">Whole blood</tissue>
    </source>
</reference>
<dbReference type="Gene3D" id="1.10.533.10">
    <property type="entry name" value="Death Domain, Fas"/>
    <property type="match status" value="2"/>
</dbReference>
<dbReference type="GO" id="GO:0002020">
    <property type="term" value="F:protease binding"/>
    <property type="evidence" value="ECO:0007669"/>
    <property type="project" value="InterPro"/>
</dbReference>
<protein>
    <submittedName>
        <fullName evidence="3">Death domain-containing protein CRADD</fullName>
    </submittedName>
</protein>
<dbReference type="PROSITE" id="PS50209">
    <property type="entry name" value="CARD"/>
    <property type="match status" value="1"/>
</dbReference>
<dbReference type="SUPFAM" id="SSF47986">
    <property type="entry name" value="DEATH domain"/>
    <property type="match status" value="2"/>
</dbReference>
<dbReference type="InterPro" id="IPR001315">
    <property type="entry name" value="CARD"/>
</dbReference>
<dbReference type="Pfam" id="PF00531">
    <property type="entry name" value="Death"/>
    <property type="match status" value="1"/>
</dbReference>
<dbReference type="Proteomes" id="UP001230051">
    <property type="component" value="Unassembled WGS sequence"/>
</dbReference>
<evidence type="ECO:0000259" key="2">
    <source>
        <dbReference type="PROSITE" id="PS50209"/>
    </source>
</evidence>
<keyword evidence="4" id="KW-1185">Reference proteome</keyword>
<feature type="domain" description="Death" evidence="1">
    <location>
        <begin position="116"/>
        <end position="185"/>
    </location>
</feature>
<dbReference type="PANTHER" id="PTHR15034">
    <property type="entry name" value="DEATH DOMAIN-CONTAINING PROTEIN CRADD"/>
    <property type="match status" value="1"/>
</dbReference>
<accession>A0AAD8G767</accession>
<proteinExistence type="predicted"/>